<dbReference type="InterPro" id="IPR011392">
    <property type="entry name" value="Tellurite-R_TerY"/>
</dbReference>
<dbReference type="InterPro" id="IPR002035">
    <property type="entry name" value="VWF_A"/>
</dbReference>
<dbReference type="PIRSF" id="PIRSF020634">
    <property type="entry name" value="TerY_vWA"/>
    <property type="match status" value="1"/>
</dbReference>
<gene>
    <name evidence="2" type="ORF">EJ104_05795</name>
</gene>
<dbReference type="Pfam" id="PF00092">
    <property type="entry name" value="VWA"/>
    <property type="match status" value="1"/>
</dbReference>
<dbReference type="AlphaFoldDB" id="A0A431VY13"/>
<dbReference type="SMART" id="SM00327">
    <property type="entry name" value="VWA"/>
    <property type="match status" value="1"/>
</dbReference>
<dbReference type="InterPro" id="IPR036465">
    <property type="entry name" value="vWFA_dom_sf"/>
</dbReference>
<protein>
    <submittedName>
        <fullName evidence="2">VWA domain-containing protein</fullName>
    </submittedName>
</protein>
<evidence type="ECO:0000313" key="2">
    <source>
        <dbReference type="EMBL" id="RTR28033.1"/>
    </source>
</evidence>
<proteinExistence type="predicted"/>
<keyword evidence="3" id="KW-1185">Reference proteome</keyword>
<feature type="domain" description="VWFA" evidence="1">
    <location>
        <begin position="32"/>
        <end position="207"/>
    </location>
</feature>
<dbReference type="RefSeq" id="WP_126351809.1">
    <property type="nucleotide sequence ID" value="NZ_CP086381.1"/>
</dbReference>
<dbReference type="Gene3D" id="3.40.50.410">
    <property type="entry name" value="von Willebrand factor, type A domain"/>
    <property type="match status" value="1"/>
</dbReference>
<accession>A0A431VY13</accession>
<evidence type="ECO:0000259" key="1">
    <source>
        <dbReference type="PROSITE" id="PS50234"/>
    </source>
</evidence>
<reference evidence="2 3" key="1">
    <citation type="submission" date="2018-12" db="EMBL/GenBank/DDBJ databases">
        <title>Deinococcus radiophilus ATCC 27603 genome sequencing and assembly.</title>
        <authorList>
            <person name="Maclea K.S."/>
            <person name="Maynard C.R."/>
        </authorList>
    </citation>
    <scope>NUCLEOTIDE SEQUENCE [LARGE SCALE GENOMIC DNA]</scope>
    <source>
        <strain evidence="2 3">ATCC 27603</strain>
    </source>
</reference>
<comment type="caution">
    <text evidence="2">The sequence shown here is derived from an EMBL/GenBank/DDBJ whole genome shotgun (WGS) entry which is preliminary data.</text>
</comment>
<organism evidence="2 3">
    <name type="scientific">Deinococcus radiophilus</name>
    <dbReference type="NCBI Taxonomy" id="32062"/>
    <lineage>
        <taxon>Bacteria</taxon>
        <taxon>Thermotogati</taxon>
        <taxon>Deinococcota</taxon>
        <taxon>Deinococci</taxon>
        <taxon>Deinococcales</taxon>
        <taxon>Deinococcaceae</taxon>
        <taxon>Deinococcus</taxon>
    </lineage>
</organism>
<sequence>MTPHPFDPSSGEQLEFDLSHVEFAENPEPRCPVLLLLDNSGSMAGERIAQLNEGLQVFKADLMADSLAAKRCEIGIVSFGPVQQVTDFVSVLDFEPPTLQPLGDTPLGGAVTYGLELLRQRKETIRQNGVALYRPWVFLITDGAPTDDWHAAAAAVREGEAAKSFAFFSVGVQGADLSVLGQIGGREPLMLSGVRFRELFQWLSSSLRSVSQSMPGDRVVLESPAGWAEV</sequence>
<dbReference type="SUPFAM" id="SSF53300">
    <property type="entry name" value="vWA-like"/>
    <property type="match status" value="1"/>
</dbReference>
<dbReference type="PROSITE" id="PS50234">
    <property type="entry name" value="VWFA"/>
    <property type="match status" value="1"/>
</dbReference>
<dbReference type="EMBL" id="RXPE01000008">
    <property type="protein sequence ID" value="RTR28033.1"/>
    <property type="molecule type" value="Genomic_DNA"/>
</dbReference>
<evidence type="ECO:0000313" key="3">
    <source>
        <dbReference type="Proteomes" id="UP000277766"/>
    </source>
</evidence>
<dbReference type="Proteomes" id="UP000277766">
    <property type="component" value="Unassembled WGS sequence"/>
</dbReference>
<name>A0A431VY13_9DEIO</name>
<dbReference type="OrthoDB" id="9806395at2"/>